<keyword evidence="2" id="KW-1185">Reference proteome</keyword>
<protein>
    <submittedName>
        <fullName evidence="1">Uncharacterized protein</fullName>
    </submittedName>
</protein>
<reference evidence="1 2" key="1">
    <citation type="journal article" date="2021" name="BMC Genomics">
        <title>Datura genome reveals duplications of psychoactive alkaloid biosynthetic genes and high mutation rate following tissue culture.</title>
        <authorList>
            <person name="Rajewski A."/>
            <person name="Carter-House D."/>
            <person name="Stajich J."/>
            <person name="Litt A."/>
        </authorList>
    </citation>
    <scope>NUCLEOTIDE SEQUENCE [LARGE SCALE GENOMIC DNA]</scope>
    <source>
        <strain evidence="1">AR-01</strain>
    </source>
</reference>
<gene>
    <name evidence="1" type="ORF">HAX54_001711</name>
</gene>
<name>A0ABS8T3F7_DATST</name>
<comment type="caution">
    <text evidence="1">The sequence shown here is derived from an EMBL/GenBank/DDBJ whole genome shotgun (WGS) entry which is preliminary data.</text>
</comment>
<sequence length="107" mass="12556">MARLQLFKLPQSLSIMIVIYMELLLKEVVATVPFSEDKNFRFKFIFSRVYGPSGLKERKKLQELGAVTGIRRWQWVLGGDFNITRFDEERTGMATNTRGKERIFQVH</sequence>
<accession>A0ABS8T3F7</accession>
<dbReference type="Proteomes" id="UP000823775">
    <property type="component" value="Unassembled WGS sequence"/>
</dbReference>
<organism evidence="1 2">
    <name type="scientific">Datura stramonium</name>
    <name type="common">Jimsonweed</name>
    <name type="synonym">Common thornapple</name>
    <dbReference type="NCBI Taxonomy" id="4076"/>
    <lineage>
        <taxon>Eukaryota</taxon>
        <taxon>Viridiplantae</taxon>
        <taxon>Streptophyta</taxon>
        <taxon>Embryophyta</taxon>
        <taxon>Tracheophyta</taxon>
        <taxon>Spermatophyta</taxon>
        <taxon>Magnoliopsida</taxon>
        <taxon>eudicotyledons</taxon>
        <taxon>Gunneridae</taxon>
        <taxon>Pentapetalae</taxon>
        <taxon>asterids</taxon>
        <taxon>lamiids</taxon>
        <taxon>Solanales</taxon>
        <taxon>Solanaceae</taxon>
        <taxon>Solanoideae</taxon>
        <taxon>Datureae</taxon>
        <taxon>Datura</taxon>
    </lineage>
</organism>
<evidence type="ECO:0000313" key="2">
    <source>
        <dbReference type="Proteomes" id="UP000823775"/>
    </source>
</evidence>
<evidence type="ECO:0000313" key="1">
    <source>
        <dbReference type="EMBL" id="MCD7465668.1"/>
    </source>
</evidence>
<dbReference type="EMBL" id="JACEIK010001069">
    <property type="protein sequence ID" value="MCD7465668.1"/>
    <property type="molecule type" value="Genomic_DNA"/>
</dbReference>
<proteinExistence type="predicted"/>